<dbReference type="AlphaFoldDB" id="A0A9P3LSU9"/>
<protein>
    <recommendedName>
        <fullName evidence="4">F-box domain-containing protein</fullName>
    </recommendedName>
</protein>
<sequence length="728" mass="82943">MTQRQMDPLDLPAQRVVLGTTELVELISLQLTLADLSKCLQVDRRWNNVFAPLLWHTVDDKKLLKFDQNAPRAERTKIVDEIRTRFKKHGHHIRVLQAHWDIVIEAASVSCNHLIALHLMPRFNCKLNKPDTWAAHLGASKAAETARARAAMDKAKEEARRAAGIEAYCVSRIAAATTPEEAERFSALFSDEESRTQAMASFEHRFQLRTFLSTFTFDDQKNKEAPVIREIRKLPGDLGVQNIDNNMERLELDWMLLQDCWRLIAVNLGLQVLKLERMPAFQEKEASREFVHDVLAGLKDLRELSVPPSLMDSVDFWSINTFAPRLESLTVRADCFGPLSSSGPQQEGTISSSEKTVRGLKSLQLSVDGPNEVGIDFRKQIELTTIQLLLKRLPDLESLSLKGGVDKALTNTPDASLEQTPSTPQHHNTSGLQKLYFPGSPSQIVSLLPLLPNLVELQIKNMTKEIVAALVKHCKKIEAISYANDPWFIEDASMGRAPSAGISNLLVHLPALKSLNMIEQYLHVNDLEQKPWACLGLENFRCRIVGIERLSGPQQEAYNRITSPGYSVDLTEDELEVLEQFNRCQRQQRCVYDRLASLTKLKVLDLGYEWRYPWTHRNGESYVVDGEEYLWYEDPIPDTMEFSLASGLDRLSALKDLEMFGFEGNDHRIGEKELDWMAEKWPKLKLMYGLAEDKLMSIEYDLKKAALRKYMQRLKPEVVHDSLFLNDI</sequence>
<accession>A0A9P3LSU9</accession>
<dbReference type="SUPFAM" id="SSF52047">
    <property type="entry name" value="RNI-like"/>
    <property type="match status" value="1"/>
</dbReference>
<dbReference type="Gene3D" id="3.80.10.10">
    <property type="entry name" value="Ribonuclease Inhibitor"/>
    <property type="match status" value="1"/>
</dbReference>
<dbReference type="OrthoDB" id="2382874at2759"/>
<dbReference type="Proteomes" id="UP000827284">
    <property type="component" value="Unassembled WGS sequence"/>
</dbReference>
<reference evidence="2" key="2">
    <citation type="journal article" date="2022" name="Microbiol. Resour. Announc.">
        <title>Whole-Genome Sequence of Entomortierella parvispora E1425, a Mucoromycotan Fungus Associated with Burkholderiaceae-Related Endosymbiotic Bacteria.</title>
        <authorList>
            <person name="Herlambang A."/>
            <person name="Guo Y."/>
            <person name="Takashima Y."/>
            <person name="Narisawa K."/>
            <person name="Ohta H."/>
            <person name="Nishizawa T."/>
        </authorList>
    </citation>
    <scope>NUCLEOTIDE SEQUENCE</scope>
    <source>
        <strain evidence="2">E1425</strain>
    </source>
</reference>
<evidence type="ECO:0000256" key="1">
    <source>
        <dbReference type="SAM" id="MobiDB-lite"/>
    </source>
</evidence>
<comment type="caution">
    <text evidence="2">The sequence shown here is derived from an EMBL/GenBank/DDBJ whole genome shotgun (WGS) entry which is preliminary data.</text>
</comment>
<evidence type="ECO:0000313" key="2">
    <source>
        <dbReference type="EMBL" id="GJJ69142.1"/>
    </source>
</evidence>
<gene>
    <name evidence="2" type="ORF">EMPS_01488</name>
</gene>
<feature type="region of interest" description="Disordered" evidence="1">
    <location>
        <begin position="410"/>
        <end position="429"/>
    </location>
</feature>
<keyword evidence="3" id="KW-1185">Reference proteome</keyword>
<reference evidence="2" key="1">
    <citation type="submission" date="2021-11" db="EMBL/GenBank/DDBJ databases">
        <authorList>
            <person name="Herlambang A."/>
            <person name="Guo Y."/>
            <person name="Takashima Y."/>
            <person name="Nishizawa T."/>
        </authorList>
    </citation>
    <scope>NUCLEOTIDE SEQUENCE</scope>
    <source>
        <strain evidence="2">E1425</strain>
    </source>
</reference>
<proteinExistence type="predicted"/>
<name>A0A9P3LSU9_9FUNG</name>
<organism evidence="2 3">
    <name type="scientific">Entomortierella parvispora</name>
    <dbReference type="NCBI Taxonomy" id="205924"/>
    <lineage>
        <taxon>Eukaryota</taxon>
        <taxon>Fungi</taxon>
        <taxon>Fungi incertae sedis</taxon>
        <taxon>Mucoromycota</taxon>
        <taxon>Mortierellomycotina</taxon>
        <taxon>Mortierellomycetes</taxon>
        <taxon>Mortierellales</taxon>
        <taxon>Mortierellaceae</taxon>
        <taxon>Entomortierella</taxon>
    </lineage>
</organism>
<dbReference type="InterPro" id="IPR032675">
    <property type="entry name" value="LRR_dom_sf"/>
</dbReference>
<evidence type="ECO:0000313" key="3">
    <source>
        <dbReference type="Proteomes" id="UP000827284"/>
    </source>
</evidence>
<dbReference type="EMBL" id="BQFW01000002">
    <property type="protein sequence ID" value="GJJ69142.1"/>
    <property type="molecule type" value="Genomic_DNA"/>
</dbReference>
<evidence type="ECO:0008006" key="4">
    <source>
        <dbReference type="Google" id="ProtNLM"/>
    </source>
</evidence>